<evidence type="ECO:0000313" key="7">
    <source>
        <dbReference type="EMBL" id="NJP89391.1"/>
    </source>
</evidence>
<proteinExistence type="inferred from homology"/>
<evidence type="ECO:0000313" key="8">
    <source>
        <dbReference type="Proteomes" id="UP000696294"/>
    </source>
</evidence>
<evidence type="ECO:0000256" key="5">
    <source>
        <dbReference type="ARBA" id="ARBA00023002"/>
    </source>
</evidence>
<keyword evidence="4" id="KW-0274">FAD</keyword>
<protein>
    <submittedName>
        <fullName evidence="7">FAD-binding oxidoreductase</fullName>
    </submittedName>
</protein>
<dbReference type="Gene3D" id="3.30.465.10">
    <property type="match status" value="1"/>
</dbReference>
<dbReference type="Gene3D" id="3.40.462.20">
    <property type="match status" value="1"/>
</dbReference>
<dbReference type="SUPFAM" id="SSF56176">
    <property type="entry name" value="FAD-binding/transporter-associated domain-like"/>
    <property type="match status" value="1"/>
</dbReference>
<dbReference type="PROSITE" id="PS00862">
    <property type="entry name" value="OX2_COVAL_FAD"/>
    <property type="match status" value="1"/>
</dbReference>
<organism evidence="7 8">
    <name type="scientific">Nonomuraea composti</name>
    <dbReference type="NCBI Taxonomy" id="2720023"/>
    <lineage>
        <taxon>Bacteria</taxon>
        <taxon>Bacillati</taxon>
        <taxon>Actinomycetota</taxon>
        <taxon>Actinomycetes</taxon>
        <taxon>Streptosporangiales</taxon>
        <taxon>Streptosporangiaceae</taxon>
        <taxon>Nonomuraea</taxon>
    </lineage>
</organism>
<gene>
    <name evidence="7" type="ORF">HCN51_08000</name>
</gene>
<dbReference type="InterPro" id="IPR016166">
    <property type="entry name" value="FAD-bd_PCMH"/>
</dbReference>
<dbReference type="RefSeq" id="WP_168008293.1">
    <property type="nucleotide sequence ID" value="NZ_JAATEP010000004.1"/>
</dbReference>
<name>A0ABX1B2H8_9ACTN</name>
<evidence type="ECO:0000259" key="6">
    <source>
        <dbReference type="PROSITE" id="PS51387"/>
    </source>
</evidence>
<sequence>MRDQRPPTGPSLFDRKELPADLRALLPGDDGYADETRTYNLRADVRPGVVIAAASAGDVQAAVRLAAARNAPIAAMATGHAVQPVPIGPDAVLVTTRAMRGVTVDAEARTAWIEAGVLWGQAVAEITKFGLAPLNGASPSVGAIGFVLAGGHSPTLGRAHGYAADHVHRIQVVTADGELRTVTAANDPELFFGLRGGKGNFGIVTAVEIALFPVTTLYGGSLIFPAASARTVLNAYRAWTETVPETMSSSAALLRLPDVPFLPEPLRGRQVVTLRLSCTDPAPAGAALIEPLRAAAAPIMDLVREMPYADCASIHSDPLDPAPVQERGGLLRELTAETVDALIAIAEAPAAPPDLVEIRHLGGAFAREPLVPNAISYRDAAFTVFMAAIGAPDPAQTHAAQSAAMERLRPWCTGYTLLSFMADVDGVEQGYRPEVLRRLVALKRRVDPANLFRLNHNIRPDA</sequence>
<dbReference type="InterPro" id="IPR006094">
    <property type="entry name" value="Oxid_FAD_bind_N"/>
</dbReference>
<keyword evidence="3" id="KW-0285">Flavoprotein</keyword>
<dbReference type="InterPro" id="IPR006093">
    <property type="entry name" value="Oxy_OxRdtase_FAD_BS"/>
</dbReference>
<dbReference type="InterPro" id="IPR012951">
    <property type="entry name" value="BBE"/>
</dbReference>
<comment type="similarity">
    <text evidence="2">Belongs to the oxygen-dependent FAD-linked oxidoreductase family.</text>
</comment>
<evidence type="ECO:0000256" key="3">
    <source>
        <dbReference type="ARBA" id="ARBA00022630"/>
    </source>
</evidence>
<reference evidence="7 8" key="1">
    <citation type="submission" date="2020-03" db="EMBL/GenBank/DDBJ databases">
        <title>WGS of actinomycetes isolated from Thailand.</title>
        <authorList>
            <person name="Thawai C."/>
        </authorList>
    </citation>
    <scope>NUCLEOTIDE SEQUENCE [LARGE SCALE GENOMIC DNA]</scope>
    <source>
        <strain evidence="7 8">FMUSA5-5</strain>
    </source>
</reference>
<comment type="cofactor">
    <cofactor evidence="1">
        <name>FAD</name>
        <dbReference type="ChEBI" id="CHEBI:57692"/>
    </cofactor>
</comment>
<keyword evidence="8" id="KW-1185">Reference proteome</keyword>
<dbReference type="Gene3D" id="3.30.43.10">
    <property type="entry name" value="Uridine Diphospho-n-acetylenolpyruvylglucosamine Reductase, domain 2"/>
    <property type="match status" value="1"/>
</dbReference>
<evidence type="ECO:0000256" key="2">
    <source>
        <dbReference type="ARBA" id="ARBA00005466"/>
    </source>
</evidence>
<feature type="domain" description="FAD-binding PCMH-type" evidence="6">
    <location>
        <begin position="43"/>
        <end position="214"/>
    </location>
</feature>
<dbReference type="PROSITE" id="PS51387">
    <property type="entry name" value="FAD_PCMH"/>
    <property type="match status" value="1"/>
</dbReference>
<dbReference type="Pfam" id="PF08031">
    <property type="entry name" value="BBE"/>
    <property type="match status" value="1"/>
</dbReference>
<dbReference type="InterPro" id="IPR016169">
    <property type="entry name" value="FAD-bd_PCMH_sub2"/>
</dbReference>
<dbReference type="PANTHER" id="PTHR42973">
    <property type="entry name" value="BINDING OXIDOREDUCTASE, PUTATIVE (AFU_ORTHOLOGUE AFUA_1G17690)-RELATED"/>
    <property type="match status" value="1"/>
</dbReference>
<accession>A0ABX1B2H8</accession>
<dbReference type="InterPro" id="IPR036318">
    <property type="entry name" value="FAD-bd_PCMH-like_sf"/>
</dbReference>
<dbReference type="PANTHER" id="PTHR42973:SF39">
    <property type="entry name" value="FAD-BINDING PCMH-TYPE DOMAIN-CONTAINING PROTEIN"/>
    <property type="match status" value="1"/>
</dbReference>
<dbReference type="Proteomes" id="UP000696294">
    <property type="component" value="Unassembled WGS sequence"/>
</dbReference>
<dbReference type="Pfam" id="PF01565">
    <property type="entry name" value="FAD_binding_4"/>
    <property type="match status" value="1"/>
</dbReference>
<evidence type="ECO:0000256" key="4">
    <source>
        <dbReference type="ARBA" id="ARBA00022827"/>
    </source>
</evidence>
<dbReference type="EMBL" id="JAATEP010000004">
    <property type="protein sequence ID" value="NJP89391.1"/>
    <property type="molecule type" value="Genomic_DNA"/>
</dbReference>
<dbReference type="InterPro" id="IPR050416">
    <property type="entry name" value="FAD-linked_Oxidoreductase"/>
</dbReference>
<evidence type="ECO:0000256" key="1">
    <source>
        <dbReference type="ARBA" id="ARBA00001974"/>
    </source>
</evidence>
<keyword evidence="5" id="KW-0560">Oxidoreductase</keyword>
<dbReference type="InterPro" id="IPR016167">
    <property type="entry name" value="FAD-bd_PCMH_sub1"/>
</dbReference>
<comment type="caution">
    <text evidence="7">The sequence shown here is derived from an EMBL/GenBank/DDBJ whole genome shotgun (WGS) entry which is preliminary data.</text>
</comment>